<reference evidence="1" key="1">
    <citation type="submission" date="2022-11" db="EMBL/GenBank/DDBJ databases">
        <title>Corynebacterium sp. isolated from Penguins.</title>
        <authorList>
            <person name="Sedlar K."/>
            <person name="Svec P."/>
        </authorList>
    </citation>
    <scope>NUCLEOTIDE SEQUENCE</scope>
    <source>
        <strain evidence="1">P5875</strain>
    </source>
</reference>
<dbReference type="PANTHER" id="PTHR39757">
    <property type="match status" value="1"/>
</dbReference>
<organism evidence="1 2">
    <name type="scientific">Corynebacterium antarcticum</name>
    <dbReference type="NCBI Taxonomy" id="2800405"/>
    <lineage>
        <taxon>Bacteria</taxon>
        <taxon>Bacillati</taxon>
        <taxon>Actinomycetota</taxon>
        <taxon>Actinomycetes</taxon>
        <taxon>Mycobacteriales</taxon>
        <taxon>Corynebacteriaceae</taxon>
        <taxon>Corynebacterium</taxon>
    </lineage>
</organism>
<evidence type="ECO:0000313" key="2">
    <source>
        <dbReference type="Proteomes" id="UP001070238"/>
    </source>
</evidence>
<sequence>MSSTTSGAAPPPVPEPHDMIVVGLGPAGTALAHRAQARGWRVLGVDPGENWPNTYGIFRDEVPGWLEPPPAQSTSEPVVIGSLGRHRTGRGYLVLDNDELRTRLSTFPVVQAYATEVRATSVAIGARRCHAPVVVDARGVPRRGQPPVQQAYGIVVATPLTRDTAVWMDLRQHGGCGPHPTFLYQVPVRDGILYEETILVADRAVPWQDLESSLRRRLGELAPPRSDIIREERVLIPVGVPRSVPDSRAGAVAFGARAGLISPISGYSLATSLQLVEPMLDALAPLLKGGRRGTLPWHRPGMRLDRMLKDLGQKVLLDLDADEFPLFMDALFSLSPETQRGFLATGTPLATARGMMAVFRASDPPMRLRILRALLGG</sequence>
<accession>A0A9Q4GJL9</accession>
<dbReference type="RefSeq" id="WP_267168909.1">
    <property type="nucleotide sequence ID" value="NZ_JAPMKX010000001.1"/>
</dbReference>
<evidence type="ECO:0000313" key="1">
    <source>
        <dbReference type="EMBL" id="MCX7537070.1"/>
    </source>
</evidence>
<dbReference type="InterPro" id="IPR036188">
    <property type="entry name" value="FAD/NAD-bd_sf"/>
</dbReference>
<proteinExistence type="predicted"/>
<dbReference type="AlphaFoldDB" id="A0A9Q4GJL9"/>
<comment type="caution">
    <text evidence="1">The sequence shown here is derived from an EMBL/GenBank/DDBJ whole genome shotgun (WGS) entry which is preliminary data.</text>
</comment>
<protein>
    <submittedName>
        <fullName evidence="1">Lycopene cyclase family protein</fullName>
    </submittedName>
</protein>
<dbReference type="Pfam" id="PF05834">
    <property type="entry name" value="Lycopene_cycl"/>
    <property type="match status" value="1"/>
</dbReference>
<dbReference type="PANTHER" id="PTHR39757:SF5">
    <property type="entry name" value="OS02G0190600 PROTEIN"/>
    <property type="match status" value="1"/>
</dbReference>
<dbReference type="EMBL" id="JAPMKX010000001">
    <property type="protein sequence ID" value="MCX7537070.1"/>
    <property type="molecule type" value="Genomic_DNA"/>
</dbReference>
<dbReference type="Gene3D" id="3.50.50.60">
    <property type="entry name" value="FAD/NAD(P)-binding domain"/>
    <property type="match status" value="1"/>
</dbReference>
<name>A0A9Q4GJL9_9CORY</name>
<dbReference type="Proteomes" id="UP001070238">
    <property type="component" value="Unassembled WGS sequence"/>
</dbReference>
<dbReference type="SUPFAM" id="SSF51905">
    <property type="entry name" value="FAD/NAD(P)-binding domain"/>
    <property type="match status" value="2"/>
</dbReference>
<gene>
    <name evidence="1" type="ORF">OS123_00715</name>
</gene>